<dbReference type="Gene3D" id="3.90.25.10">
    <property type="entry name" value="UDP-galactose 4-epimerase, domain 1"/>
    <property type="match status" value="1"/>
</dbReference>
<proteinExistence type="predicted"/>
<accession>A0A382ZFH7</accession>
<sequence>GSITDSDLVLRVFSDYEIQTCIHLAAQTAVGIANRAPVPTFETNIRGSWIVLDAARQWPGLEQMLVASSDKAYGAHKDLPYSESVALQGDHPYDVSKLCTDMIARTYANTYGLPVAITRCANMYGGGDLNWNRIVPGTMRSVINREPPVIRSDGKPKRDYVYVQDIVRACIMLIENLAKDRDAHSGMAYNFGTDDPVTALEMVESILDISGDNNVKPIIQNAASNEIQDQYLSSKLAEERLGWKAEYSLHDGLLETF</sequence>
<feature type="domain" description="NAD(P)-binding" evidence="1">
    <location>
        <begin position="1"/>
        <end position="254"/>
    </location>
</feature>
<protein>
    <recommendedName>
        <fullName evidence="1">NAD(P)-binding domain-containing protein</fullName>
    </recommendedName>
</protein>
<organism evidence="2">
    <name type="scientific">marine metagenome</name>
    <dbReference type="NCBI Taxonomy" id="408172"/>
    <lineage>
        <taxon>unclassified sequences</taxon>
        <taxon>metagenomes</taxon>
        <taxon>ecological metagenomes</taxon>
    </lineage>
</organism>
<dbReference type="EMBL" id="UINC01183454">
    <property type="protein sequence ID" value="SVD94231.1"/>
    <property type="molecule type" value="Genomic_DNA"/>
</dbReference>
<feature type="non-terminal residue" evidence="2">
    <location>
        <position position="257"/>
    </location>
</feature>
<reference evidence="2" key="1">
    <citation type="submission" date="2018-05" db="EMBL/GenBank/DDBJ databases">
        <authorList>
            <person name="Lanie J.A."/>
            <person name="Ng W.-L."/>
            <person name="Kazmierczak K.M."/>
            <person name="Andrzejewski T.M."/>
            <person name="Davidsen T.M."/>
            <person name="Wayne K.J."/>
            <person name="Tettelin H."/>
            <person name="Glass J.I."/>
            <person name="Rusch D."/>
            <person name="Podicherti R."/>
            <person name="Tsui H.-C.T."/>
            <person name="Winkler M.E."/>
        </authorList>
    </citation>
    <scope>NUCLEOTIDE SEQUENCE</scope>
</reference>
<name>A0A382ZFH7_9ZZZZ</name>
<feature type="non-terminal residue" evidence="2">
    <location>
        <position position="1"/>
    </location>
</feature>
<evidence type="ECO:0000313" key="2">
    <source>
        <dbReference type="EMBL" id="SVD94231.1"/>
    </source>
</evidence>
<gene>
    <name evidence="2" type="ORF">METZ01_LOCUS447085</name>
</gene>
<dbReference type="PANTHER" id="PTHR43000">
    <property type="entry name" value="DTDP-D-GLUCOSE 4,6-DEHYDRATASE-RELATED"/>
    <property type="match status" value="1"/>
</dbReference>
<dbReference type="Gene3D" id="3.40.50.720">
    <property type="entry name" value="NAD(P)-binding Rossmann-like Domain"/>
    <property type="match status" value="1"/>
</dbReference>
<dbReference type="InterPro" id="IPR036291">
    <property type="entry name" value="NAD(P)-bd_dom_sf"/>
</dbReference>
<dbReference type="AlphaFoldDB" id="A0A382ZFH7"/>
<dbReference type="SUPFAM" id="SSF51735">
    <property type="entry name" value="NAD(P)-binding Rossmann-fold domains"/>
    <property type="match status" value="1"/>
</dbReference>
<dbReference type="InterPro" id="IPR016040">
    <property type="entry name" value="NAD(P)-bd_dom"/>
</dbReference>
<dbReference type="Pfam" id="PF16363">
    <property type="entry name" value="GDP_Man_Dehyd"/>
    <property type="match status" value="1"/>
</dbReference>
<evidence type="ECO:0000259" key="1">
    <source>
        <dbReference type="Pfam" id="PF16363"/>
    </source>
</evidence>